<dbReference type="Proteomes" id="UP000278036">
    <property type="component" value="Unassembled WGS sequence"/>
</dbReference>
<evidence type="ECO:0000313" key="2">
    <source>
        <dbReference type="EMBL" id="RMI15207.1"/>
    </source>
</evidence>
<comment type="caution">
    <text evidence="1">The sequence shown here is derived from an EMBL/GenBank/DDBJ whole genome shotgun (WGS) entry which is preliminary data.</text>
</comment>
<reference evidence="1 4" key="1">
    <citation type="submission" date="2018-09" db="EMBL/GenBank/DDBJ databases">
        <title>Roseomonas sp. nov., isolated from feces of Tibetan antelopes in the Qinghai-Tibet plateau, China.</title>
        <authorList>
            <person name="Tian Z."/>
        </authorList>
    </citation>
    <scope>NUCLEOTIDE SEQUENCE [LARGE SCALE GENOMIC DNA]</scope>
    <source>
        <strain evidence="2 3">Z23</strain>
        <strain evidence="1 4">Z24</strain>
    </source>
</reference>
<evidence type="ECO:0000313" key="4">
    <source>
        <dbReference type="Proteomes" id="UP000278036"/>
    </source>
</evidence>
<dbReference type="InParanoid" id="A0A3A9JTS5"/>
<sequence length="73" mass="7936">MDLQKLAEAMPGIATKLGELMVKDGLGMFQQLGLTFDDAMPSAGLSFTTRDGDRLRVTLAIEKPDDDDGEDFD</sequence>
<protein>
    <submittedName>
        <fullName evidence="1">Uncharacterized protein</fullName>
    </submittedName>
</protein>
<accession>A0A3A9JTS5</accession>
<evidence type="ECO:0000313" key="3">
    <source>
        <dbReference type="Proteomes" id="UP000274097"/>
    </source>
</evidence>
<gene>
    <name evidence="1" type="ORF">D6Z83_19965</name>
    <name evidence="2" type="ORF">EBE87_26815</name>
</gene>
<dbReference type="RefSeq" id="WP_120639997.1">
    <property type="nucleotide sequence ID" value="NZ_RAQU01000156.1"/>
</dbReference>
<dbReference type="AlphaFoldDB" id="A0A3A9JTS5"/>
<name>A0A3A9JTS5_9PROT</name>
<dbReference type="EMBL" id="RFLX01000073">
    <property type="protein sequence ID" value="RMI15207.1"/>
    <property type="molecule type" value="Genomic_DNA"/>
</dbReference>
<dbReference type="Proteomes" id="UP000274097">
    <property type="component" value="Unassembled WGS sequence"/>
</dbReference>
<evidence type="ECO:0000313" key="1">
    <source>
        <dbReference type="EMBL" id="RKK02399.1"/>
    </source>
</evidence>
<dbReference type="EMBL" id="RAQU01000156">
    <property type="protein sequence ID" value="RKK02399.1"/>
    <property type="molecule type" value="Genomic_DNA"/>
</dbReference>
<organism evidence="1 4">
    <name type="scientific">Teichococcus wenyumeiae</name>
    <dbReference type="NCBI Taxonomy" id="2478470"/>
    <lineage>
        <taxon>Bacteria</taxon>
        <taxon>Pseudomonadati</taxon>
        <taxon>Pseudomonadota</taxon>
        <taxon>Alphaproteobacteria</taxon>
        <taxon>Acetobacterales</taxon>
        <taxon>Roseomonadaceae</taxon>
        <taxon>Roseomonas</taxon>
    </lineage>
</organism>
<keyword evidence="3" id="KW-1185">Reference proteome</keyword>
<proteinExistence type="predicted"/>